<evidence type="ECO:0000313" key="2">
    <source>
        <dbReference type="EMBL" id="TMU50393.1"/>
    </source>
</evidence>
<dbReference type="Proteomes" id="UP000751614">
    <property type="component" value="Unassembled WGS sequence"/>
</dbReference>
<feature type="transmembrane region" description="Helical" evidence="1">
    <location>
        <begin position="48"/>
        <end position="69"/>
    </location>
</feature>
<keyword evidence="3" id="KW-1185">Reference proteome</keyword>
<sequence length="169" mass="19919">MTTERKISRFFNLTDSNWMKHANPWSVGTRYTVLPLIIIAFWSRIWLGWWFLIPAALSISWIFLNPVMFCKPKSTKNWASKAVMGERVYLNRDKVKIPPVHKTVLLPLLNIISSIGMGIAIWAIVEYSIWGAVIGTVLAYLGKSWYLDRMVWLYEDMKENHQEYLDWEY</sequence>
<proteinExistence type="predicted"/>
<accession>A0ABY2WG82</accession>
<comment type="caution">
    <text evidence="2">The sequence shown here is derived from an EMBL/GenBank/DDBJ whole genome shotgun (WGS) entry which is preliminary data.</text>
</comment>
<name>A0ABY2WG82_9FLAO</name>
<dbReference type="Pfam" id="PF20358">
    <property type="entry name" value="DUF6653"/>
    <property type="match status" value="1"/>
</dbReference>
<keyword evidence="1" id="KW-1133">Transmembrane helix</keyword>
<feature type="transmembrane region" description="Helical" evidence="1">
    <location>
        <begin position="21"/>
        <end position="42"/>
    </location>
</feature>
<gene>
    <name evidence="2" type="ORF">FGG15_19795</name>
</gene>
<feature type="transmembrane region" description="Helical" evidence="1">
    <location>
        <begin position="104"/>
        <end position="123"/>
    </location>
</feature>
<dbReference type="InterPro" id="IPR046595">
    <property type="entry name" value="DUF6653"/>
</dbReference>
<protein>
    <submittedName>
        <fullName evidence="2">Uncharacterized protein</fullName>
    </submittedName>
</protein>
<dbReference type="RefSeq" id="WP_138839516.1">
    <property type="nucleotide sequence ID" value="NZ_VCNI01000008.1"/>
</dbReference>
<dbReference type="EMBL" id="VCNI01000008">
    <property type="protein sequence ID" value="TMU50393.1"/>
    <property type="molecule type" value="Genomic_DNA"/>
</dbReference>
<keyword evidence="1" id="KW-0472">Membrane</keyword>
<reference evidence="2 3" key="1">
    <citation type="submission" date="2019-05" db="EMBL/GenBank/DDBJ databases">
        <title>Flagellimonas sp. AsT0115, sp. nov., isolated from a marine red algae, Asparagopsis taxiformis.</title>
        <authorList>
            <person name="Kim J."/>
            <person name="Jeong S.E."/>
            <person name="Jeon C.O."/>
        </authorList>
    </citation>
    <scope>NUCLEOTIDE SEQUENCE [LARGE SCALE GENOMIC DNA]</scope>
    <source>
        <strain evidence="2 3">AsT0115</strain>
    </source>
</reference>
<evidence type="ECO:0000313" key="3">
    <source>
        <dbReference type="Proteomes" id="UP000751614"/>
    </source>
</evidence>
<keyword evidence="1" id="KW-0812">Transmembrane</keyword>
<organism evidence="2 3">
    <name type="scientific">Flagellimonas algicola</name>
    <dbReference type="NCBI Taxonomy" id="2583815"/>
    <lineage>
        <taxon>Bacteria</taxon>
        <taxon>Pseudomonadati</taxon>
        <taxon>Bacteroidota</taxon>
        <taxon>Flavobacteriia</taxon>
        <taxon>Flavobacteriales</taxon>
        <taxon>Flavobacteriaceae</taxon>
        <taxon>Flagellimonas</taxon>
    </lineage>
</organism>
<evidence type="ECO:0000256" key="1">
    <source>
        <dbReference type="SAM" id="Phobius"/>
    </source>
</evidence>
<feature type="transmembrane region" description="Helical" evidence="1">
    <location>
        <begin position="129"/>
        <end position="147"/>
    </location>
</feature>